<dbReference type="Gene3D" id="3.40.50.620">
    <property type="entry name" value="HUPs"/>
    <property type="match status" value="1"/>
</dbReference>
<dbReference type="EMBL" id="PCVL01000068">
    <property type="protein sequence ID" value="PIQ72174.1"/>
    <property type="molecule type" value="Genomic_DNA"/>
</dbReference>
<gene>
    <name evidence="4" type="ORF">COV86_04450</name>
</gene>
<dbReference type="GO" id="GO:0016779">
    <property type="term" value="F:nucleotidyltransferase activity"/>
    <property type="evidence" value="ECO:0007669"/>
    <property type="project" value="UniProtKB-KW"/>
</dbReference>
<proteinExistence type="predicted"/>
<feature type="domain" description="Cytidyltransferase-like" evidence="3">
    <location>
        <begin position="27"/>
        <end position="141"/>
    </location>
</feature>
<dbReference type="InterPro" id="IPR014729">
    <property type="entry name" value="Rossmann-like_a/b/a_fold"/>
</dbReference>
<reference evidence="4 5" key="1">
    <citation type="submission" date="2017-09" db="EMBL/GenBank/DDBJ databases">
        <title>Depth-based differentiation of microbial function through sediment-hosted aquifers and enrichment of novel symbionts in the deep terrestrial subsurface.</title>
        <authorList>
            <person name="Probst A.J."/>
            <person name="Ladd B."/>
            <person name="Jarett J.K."/>
            <person name="Geller-Mcgrath D.E."/>
            <person name="Sieber C.M."/>
            <person name="Emerson J.B."/>
            <person name="Anantharaman K."/>
            <person name="Thomas B.C."/>
            <person name="Malmstrom R."/>
            <person name="Stieglmeier M."/>
            <person name="Klingl A."/>
            <person name="Woyke T."/>
            <person name="Ryan C.M."/>
            <person name="Banfield J.F."/>
        </authorList>
    </citation>
    <scope>NUCLEOTIDE SEQUENCE [LARGE SCALE GENOMIC DNA]</scope>
    <source>
        <strain evidence="4">CG11_big_fil_rev_8_21_14_0_20_35_14</strain>
    </source>
</reference>
<evidence type="ECO:0000256" key="2">
    <source>
        <dbReference type="ARBA" id="ARBA00022695"/>
    </source>
</evidence>
<organism evidence="4 5">
    <name type="scientific">Candidatus Roizmanbacteria bacterium CG11_big_fil_rev_8_21_14_0_20_35_14</name>
    <dbReference type="NCBI Taxonomy" id="1974855"/>
    <lineage>
        <taxon>Bacteria</taxon>
        <taxon>Candidatus Roizmaniibacteriota</taxon>
    </lineage>
</organism>
<dbReference type="Pfam" id="PF01467">
    <property type="entry name" value="CTP_transf_like"/>
    <property type="match status" value="1"/>
</dbReference>
<evidence type="ECO:0000313" key="5">
    <source>
        <dbReference type="Proteomes" id="UP000229570"/>
    </source>
</evidence>
<name>A0A2H0KP62_9BACT</name>
<dbReference type="InterPro" id="IPR004821">
    <property type="entry name" value="Cyt_trans-like"/>
</dbReference>
<sequence>MRKTALIIPYSKINLFRKLFKDKKTVLVGGCFDLIHFGHLQFLKKAKASGNFLIVALEPNEFIKKNKRENPIHNQKERAEVLSSLNIVDLVVTLSYFSSNKEYLDMVKAIGPKIIAVTEGDPQLENKKKQIEEIGGQLKVVTPLLKKFSTRKIISKID</sequence>
<dbReference type="InterPro" id="IPR050385">
    <property type="entry name" value="Archaeal_FAD_synthase"/>
</dbReference>
<dbReference type="NCBIfam" id="TIGR00125">
    <property type="entry name" value="cyt_tran_rel"/>
    <property type="match status" value="1"/>
</dbReference>
<evidence type="ECO:0000259" key="3">
    <source>
        <dbReference type="Pfam" id="PF01467"/>
    </source>
</evidence>
<keyword evidence="1 4" id="KW-0808">Transferase</keyword>
<evidence type="ECO:0000313" key="4">
    <source>
        <dbReference type="EMBL" id="PIQ72174.1"/>
    </source>
</evidence>
<evidence type="ECO:0000256" key="1">
    <source>
        <dbReference type="ARBA" id="ARBA00022679"/>
    </source>
</evidence>
<comment type="caution">
    <text evidence="4">The sequence shown here is derived from an EMBL/GenBank/DDBJ whole genome shotgun (WGS) entry which is preliminary data.</text>
</comment>
<dbReference type="Proteomes" id="UP000229570">
    <property type="component" value="Unassembled WGS sequence"/>
</dbReference>
<keyword evidence="2 4" id="KW-0548">Nucleotidyltransferase</keyword>
<dbReference type="PANTHER" id="PTHR43793">
    <property type="entry name" value="FAD SYNTHASE"/>
    <property type="match status" value="1"/>
</dbReference>
<dbReference type="SUPFAM" id="SSF52374">
    <property type="entry name" value="Nucleotidylyl transferase"/>
    <property type="match status" value="1"/>
</dbReference>
<protein>
    <submittedName>
        <fullName evidence="4">Glycerol-3-phosphate cytidylyltransferase</fullName>
    </submittedName>
</protein>
<dbReference type="PANTHER" id="PTHR43793:SF1">
    <property type="entry name" value="FAD SYNTHASE"/>
    <property type="match status" value="1"/>
</dbReference>
<accession>A0A2H0KP62</accession>
<dbReference type="AlphaFoldDB" id="A0A2H0KP62"/>